<gene>
    <name evidence="3" type="ORF">A5888_002164</name>
    <name evidence="2" type="ORF">A5888_002663</name>
</gene>
<keyword evidence="4" id="KW-1185">Reference proteome</keyword>
<evidence type="ECO:0000256" key="1">
    <source>
        <dbReference type="SAM" id="Phobius"/>
    </source>
</evidence>
<protein>
    <recommendedName>
        <fullName evidence="5">YitT family protein</fullName>
    </recommendedName>
</protein>
<evidence type="ECO:0000313" key="3">
    <source>
        <dbReference type="EMBL" id="WYJ90407.1"/>
    </source>
</evidence>
<reference evidence="3" key="3">
    <citation type="submission" date="2024-03" db="EMBL/GenBank/DDBJ databases">
        <title>The Genome Sequence of Enterococcus sp. DIV0242b.</title>
        <authorList>
            <consortium name="The Broad Institute Genomics Platform"/>
            <consortium name="The Broad Institute Microbial Omics Core"/>
            <consortium name="The Broad Institute Genomic Center for Infectious Diseases"/>
            <person name="Earl A."/>
            <person name="Manson A."/>
            <person name="Gilmore M."/>
            <person name="Schwartman J."/>
            <person name="Shea T."/>
            <person name="Abouelleil A."/>
            <person name="Cao P."/>
            <person name="Chapman S."/>
            <person name="Cusick C."/>
            <person name="Young S."/>
            <person name="Neafsey D."/>
            <person name="Nusbaum C."/>
            <person name="Birren B."/>
        </authorList>
    </citation>
    <scope>NUCLEOTIDE SEQUENCE</scope>
    <source>
        <strain evidence="3">9E7_DIV0242</strain>
    </source>
</reference>
<feature type="transmembrane region" description="Helical" evidence="1">
    <location>
        <begin position="171"/>
        <end position="190"/>
    </location>
</feature>
<dbReference type="AlphaFoldDB" id="A0A242K5F6"/>
<dbReference type="InterPro" id="IPR038750">
    <property type="entry name" value="YczE/YyaS-like"/>
</dbReference>
<dbReference type="PANTHER" id="PTHR40078:SF1">
    <property type="entry name" value="INTEGRAL MEMBRANE PROTEIN"/>
    <property type="match status" value="1"/>
</dbReference>
<dbReference type="PANTHER" id="PTHR40078">
    <property type="entry name" value="INTEGRAL MEMBRANE PROTEIN-RELATED"/>
    <property type="match status" value="1"/>
</dbReference>
<feature type="transmembrane region" description="Helical" evidence="1">
    <location>
        <begin position="104"/>
        <end position="125"/>
    </location>
</feature>
<keyword evidence="1" id="KW-0812">Transmembrane</keyword>
<feature type="transmembrane region" description="Helical" evidence="1">
    <location>
        <begin position="48"/>
        <end position="70"/>
    </location>
</feature>
<feature type="transmembrane region" description="Helical" evidence="1">
    <location>
        <begin position="7"/>
        <end position="28"/>
    </location>
</feature>
<keyword evidence="1" id="KW-0472">Membrane</keyword>
<reference evidence="2" key="1">
    <citation type="submission" date="2017-05" db="EMBL/GenBank/DDBJ databases">
        <title>The Genome Sequence of Enterococcus sp. 9E7_DIV0242.</title>
        <authorList>
            <consortium name="The Broad Institute Genomics Platform"/>
            <consortium name="The Broad Institute Genomic Center for Infectious Diseases"/>
            <person name="Earl A."/>
            <person name="Manson A."/>
            <person name="Schwartman J."/>
            <person name="Gilmore M."/>
            <person name="Abouelleil A."/>
            <person name="Cao P."/>
            <person name="Chapman S."/>
            <person name="Cusick C."/>
            <person name="Shea T."/>
            <person name="Young S."/>
            <person name="Neafsey D."/>
            <person name="Nusbaum C."/>
            <person name="Birren B."/>
        </authorList>
    </citation>
    <scope>NUCLEOTIDE SEQUENCE [LARGE SCALE GENOMIC DNA]</scope>
    <source>
        <strain evidence="2">9E7_DIV0242</strain>
    </source>
</reference>
<keyword evidence="1" id="KW-1133">Transmembrane helix</keyword>
<evidence type="ECO:0000313" key="2">
    <source>
        <dbReference type="EMBL" id="OTP14562.1"/>
    </source>
</evidence>
<dbReference type="OrthoDB" id="154912at2"/>
<feature type="transmembrane region" description="Helical" evidence="1">
    <location>
        <begin position="146"/>
        <end position="165"/>
    </location>
</feature>
<reference evidence="3" key="2">
    <citation type="submission" date="2017-05" db="EMBL/GenBank/DDBJ databases">
        <authorList>
            <consortium name="The Broad Institute Genomics Platform"/>
            <consortium name="The Broad Institute Genomic Center for Infectious Diseases"/>
            <person name="Earl A."/>
            <person name="Manson A."/>
            <person name="Schwartman J."/>
            <person name="Gilmore M."/>
            <person name="Abouelleil A."/>
            <person name="Cao P."/>
            <person name="Chapman S."/>
            <person name="Cusick C."/>
            <person name="Shea T."/>
            <person name="Young S."/>
            <person name="Neafsey D."/>
            <person name="Nusbaum C."/>
            <person name="Birren B."/>
        </authorList>
    </citation>
    <scope>NUCLEOTIDE SEQUENCE</scope>
    <source>
        <strain evidence="3">9E7_DIV0242</strain>
    </source>
</reference>
<dbReference type="EMBL" id="NGMM01000004">
    <property type="protein sequence ID" value="OTP14562.1"/>
    <property type="molecule type" value="Genomic_DNA"/>
</dbReference>
<sequence length="203" mass="22529">MTKLNPVYRIFSVFFGTTLTAFAIFLLLKSGFGTDTLSVFLTGIQQHVSIEFGYLSMLFNLLVIILAFFIQRELMGVGTIINGFGLGLILNFFFYILGDWTMGAPLFWGLLGAVLYGIGIGFYVSAQMGSAAIECLSFMLEARTKFSLRTVRIGIDASFVILGLLLGSKDFHIATFVCLLLTGPVVEWMLKRSMKLNKREPSK</sequence>
<evidence type="ECO:0008006" key="5">
    <source>
        <dbReference type="Google" id="ProtNLM"/>
    </source>
</evidence>
<dbReference type="RefSeq" id="WP_086349694.1">
    <property type="nucleotide sequence ID" value="NZ_CP147247.1"/>
</dbReference>
<name>A0A242K5F6_9ENTE</name>
<dbReference type="Proteomes" id="UP000195141">
    <property type="component" value="Chromosome"/>
</dbReference>
<dbReference type="Pfam" id="PF19700">
    <property type="entry name" value="DUF6198"/>
    <property type="match status" value="1"/>
</dbReference>
<evidence type="ECO:0000313" key="4">
    <source>
        <dbReference type="Proteomes" id="UP000195141"/>
    </source>
</evidence>
<dbReference type="EMBL" id="CP147247">
    <property type="protein sequence ID" value="WYJ90407.1"/>
    <property type="molecule type" value="Genomic_DNA"/>
</dbReference>
<proteinExistence type="predicted"/>
<accession>A0A242K5F6</accession>
<feature type="transmembrane region" description="Helical" evidence="1">
    <location>
        <begin position="77"/>
        <end position="98"/>
    </location>
</feature>
<organism evidence="2">
    <name type="scientific">Candidatus Enterococcus clewellii</name>
    <dbReference type="NCBI Taxonomy" id="1834193"/>
    <lineage>
        <taxon>Bacteria</taxon>
        <taxon>Bacillati</taxon>
        <taxon>Bacillota</taxon>
        <taxon>Bacilli</taxon>
        <taxon>Lactobacillales</taxon>
        <taxon>Enterococcaceae</taxon>
        <taxon>Enterococcus</taxon>
    </lineage>
</organism>